<dbReference type="HAMAP" id="MF_00105">
    <property type="entry name" value="GreA_GreB"/>
    <property type="match status" value="1"/>
</dbReference>
<evidence type="ECO:0000256" key="1">
    <source>
        <dbReference type="ARBA" id="ARBA00008213"/>
    </source>
</evidence>
<dbReference type="GO" id="GO:0003746">
    <property type="term" value="F:translation elongation factor activity"/>
    <property type="evidence" value="ECO:0007669"/>
    <property type="project" value="UniProtKB-KW"/>
</dbReference>
<dbReference type="Gene3D" id="1.10.287.180">
    <property type="entry name" value="Transcription elongation factor, GreA/GreB, N-terminal domain"/>
    <property type="match status" value="1"/>
</dbReference>
<dbReference type="InterPro" id="IPR023459">
    <property type="entry name" value="Tscrpt_elong_fac_GreA/B_fam"/>
</dbReference>
<evidence type="ECO:0000256" key="4">
    <source>
        <dbReference type="ARBA" id="ARBA00023125"/>
    </source>
</evidence>
<evidence type="ECO:0000259" key="10">
    <source>
        <dbReference type="Pfam" id="PF01272"/>
    </source>
</evidence>
<dbReference type="InterPro" id="IPR022691">
    <property type="entry name" value="Tscrpt_elong_fac_GreA/B_N"/>
</dbReference>
<feature type="domain" description="Transcription elongation factor GreA/GreB N-terminal" evidence="11">
    <location>
        <begin position="9"/>
        <end position="78"/>
    </location>
</feature>
<dbReference type="FunFam" id="1.10.287.180:FF:000001">
    <property type="entry name" value="Transcription elongation factor GreA"/>
    <property type="match status" value="1"/>
</dbReference>
<dbReference type="PROSITE" id="PS00830">
    <property type="entry name" value="GREAB_2"/>
    <property type="match status" value="1"/>
</dbReference>
<keyword evidence="5 8" id="KW-0804">Transcription</keyword>
<dbReference type="Pfam" id="PF03449">
    <property type="entry name" value="GreA_GreB_N"/>
    <property type="match status" value="1"/>
</dbReference>
<comment type="similarity">
    <text evidence="1 8 9">Belongs to the GreA/GreB family.</text>
</comment>
<dbReference type="InterPro" id="IPR028624">
    <property type="entry name" value="Tscrpt_elong_fac_GreA/B"/>
</dbReference>
<evidence type="ECO:0000256" key="6">
    <source>
        <dbReference type="ARBA" id="ARBA00024916"/>
    </source>
</evidence>
<dbReference type="Proteomes" id="UP000241639">
    <property type="component" value="Unassembled WGS sequence"/>
</dbReference>
<protein>
    <recommendedName>
        <fullName evidence="2 8">Transcription elongation factor GreA</fullName>
    </recommendedName>
    <alternativeName>
        <fullName evidence="7 8">Transcript cleavage factor GreA</fullName>
    </alternativeName>
</protein>
<dbReference type="GO" id="GO:0032784">
    <property type="term" value="P:regulation of DNA-templated transcription elongation"/>
    <property type="evidence" value="ECO:0007669"/>
    <property type="project" value="UniProtKB-UniRule"/>
</dbReference>
<evidence type="ECO:0000313" key="13">
    <source>
        <dbReference type="Proteomes" id="UP000241639"/>
    </source>
</evidence>
<proteinExistence type="inferred from homology"/>
<gene>
    <name evidence="8" type="primary">greA</name>
    <name evidence="12" type="ORF">C8J48_2324</name>
</gene>
<dbReference type="GO" id="GO:0006354">
    <property type="term" value="P:DNA-templated transcription elongation"/>
    <property type="evidence" value="ECO:0007669"/>
    <property type="project" value="TreeGrafter"/>
</dbReference>
<keyword evidence="12" id="KW-0251">Elongation factor</keyword>
<dbReference type="AlphaFoldDB" id="A0A2T4ZCS1"/>
<dbReference type="SUPFAM" id="SSF46557">
    <property type="entry name" value="GreA transcript cleavage protein, N-terminal domain"/>
    <property type="match status" value="1"/>
</dbReference>
<dbReference type="RefSeq" id="WP_107726875.1">
    <property type="nucleotide sequence ID" value="NZ_PZZP01000001.1"/>
</dbReference>
<evidence type="ECO:0000256" key="3">
    <source>
        <dbReference type="ARBA" id="ARBA00023015"/>
    </source>
</evidence>
<dbReference type="SUPFAM" id="SSF54534">
    <property type="entry name" value="FKBP-like"/>
    <property type="match status" value="1"/>
</dbReference>
<evidence type="ECO:0000256" key="7">
    <source>
        <dbReference type="ARBA" id="ARBA00030776"/>
    </source>
</evidence>
<dbReference type="PIRSF" id="PIRSF006092">
    <property type="entry name" value="GreA_GreB"/>
    <property type="match status" value="1"/>
</dbReference>
<dbReference type="EMBL" id="PZZP01000001">
    <property type="protein sequence ID" value="PTM59694.1"/>
    <property type="molecule type" value="Genomic_DNA"/>
</dbReference>
<dbReference type="NCBIfam" id="TIGR01462">
    <property type="entry name" value="greA"/>
    <property type="match status" value="1"/>
</dbReference>
<accession>A0A2T4ZCS1</accession>
<dbReference type="InterPro" id="IPR006359">
    <property type="entry name" value="Tscrpt_elong_fac_GreA"/>
</dbReference>
<feature type="domain" description="Transcription elongation factor GreA/GreB C-terminal" evidence="10">
    <location>
        <begin position="85"/>
        <end position="159"/>
    </location>
</feature>
<name>A0A2T4ZCS1_9BACL</name>
<dbReference type="OrthoDB" id="9808774at2"/>
<comment type="function">
    <text evidence="6 8 9">Necessary for efficient RNA polymerase transcription elongation past template-encoded arresting sites. The arresting sites in DNA have the property of trapping a certain fraction of elongating RNA polymerases that pass through, resulting in locked ternary complexes. Cleavage of the nascent transcript by cleavage factors such as GreA or GreB allows the resumption of elongation from the new 3'terminus. GreA releases sequences of 2 to 3 nucleotides.</text>
</comment>
<dbReference type="Pfam" id="PF01272">
    <property type="entry name" value="GreA_GreB"/>
    <property type="match status" value="1"/>
</dbReference>
<evidence type="ECO:0000313" key="12">
    <source>
        <dbReference type="EMBL" id="PTM59694.1"/>
    </source>
</evidence>
<dbReference type="GO" id="GO:0003677">
    <property type="term" value="F:DNA binding"/>
    <property type="evidence" value="ECO:0007669"/>
    <property type="project" value="UniProtKB-UniRule"/>
</dbReference>
<dbReference type="PANTHER" id="PTHR30437:SF4">
    <property type="entry name" value="TRANSCRIPTION ELONGATION FACTOR GREA"/>
    <property type="match status" value="1"/>
</dbReference>
<dbReference type="PANTHER" id="PTHR30437">
    <property type="entry name" value="TRANSCRIPTION ELONGATION FACTOR GREA"/>
    <property type="match status" value="1"/>
</dbReference>
<reference evidence="12 13" key="1">
    <citation type="submission" date="2018-04" db="EMBL/GenBank/DDBJ databases">
        <title>Genomic Encyclopedia of Archaeal and Bacterial Type Strains, Phase II (KMG-II): from individual species to whole genera.</title>
        <authorList>
            <person name="Goeker M."/>
        </authorList>
    </citation>
    <scope>NUCLEOTIDE SEQUENCE [LARGE SCALE GENOMIC DNA]</scope>
    <source>
        <strain evidence="12 13">DSM 45169</strain>
    </source>
</reference>
<evidence type="ECO:0000256" key="2">
    <source>
        <dbReference type="ARBA" id="ARBA00013729"/>
    </source>
</evidence>
<evidence type="ECO:0000259" key="11">
    <source>
        <dbReference type="Pfam" id="PF03449"/>
    </source>
</evidence>
<evidence type="ECO:0000256" key="9">
    <source>
        <dbReference type="RuleBase" id="RU000556"/>
    </source>
</evidence>
<organism evidence="12 13">
    <name type="scientific">Desmospora activa DSM 45169</name>
    <dbReference type="NCBI Taxonomy" id="1121389"/>
    <lineage>
        <taxon>Bacteria</taxon>
        <taxon>Bacillati</taxon>
        <taxon>Bacillota</taxon>
        <taxon>Bacilli</taxon>
        <taxon>Bacillales</taxon>
        <taxon>Thermoactinomycetaceae</taxon>
        <taxon>Desmospora</taxon>
    </lineage>
</organism>
<dbReference type="Gene3D" id="3.10.50.30">
    <property type="entry name" value="Transcription elongation factor, GreA/GreB, C-terminal domain"/>
    <property type="match status" value="1"/>
</dbReference>
<keyword evidence="12" id="KW-0648">Protein biosynthesis</keyword>
<sequence length="159" mass="17499">MSQQNKEVLLTEEGLAKVKEELELFRTKKRQEVAQRLKEAIAQGDLSENAEYDAAKEEQAFIESRIVTLANMIRNAKIINQDAQNKNFVSVGAKVTIQEVPDGEQETYTIVGSAESDPVSGKISNESPIGAELIGKREGEMIKVPAPSGTIEFKIVSIH</sequence>
<evidence type="ECO:0000256" key="8">
    <source>
        <dbReference type="HAMAP-Rule" id="MF_00105"/>
    </source>
</evidence>
<dbReference type="PROSITE" id="PS00829">
    <property type="entry name" value="GREAB_1"/>
    <property type="match status" value="1"/>
</dbReference>
<dbReference type="GO" id="GO:0070063">
    <property type="term" value="F:RNA polymerase binding"/>
    <property type="evidence" value="ECO:0007669"/>
    <property type="project" value="InterPro"/>
</dbReference>
<dbReference type="NCBIfam" id="NF001263">
    <property type="entry name" value="PRK00226.1-4"/>
    <property type="match status" value="1"/>
</dbReference>
<evidence type="ECO:0000256" key="5">
    <source>
        <dbReference type="ARBA" id="ARBA00023163"/>
    </source>
</evidence>
<dbReference type="InterPro" id="IPR036805">
    <property type="entry name" value="Tscrpt_elong_fac_GreA/B_N_sf"/>
</dbReference>
<dbReference type="FunFam" id="3.10.50.30:FF:000001">
    <property type="entry name" value="Transcription elongation factor GreA"/>
    <property type="match status" value="1"/>
</dbReference>
<dbReference type="InterPro" id="IPR036953">
    <property type="entry name" value="GreA/GreB_C_sf"/>
</dbReference>
<keyword evidence="13" id="KW-1185">Reference proteome</keyword>
<dbReference type="InterPro" id="IPR001437">
    <property type="entry name" value="Tscrpt_elong_fac_GreA/B_C"/>
</dbReference>
<comment type="caution">
    <text evidence="12">The sequence shown here is derived from an EMBL/GenBank/DDBJ whole genome shotgun (WGS) entry which is preliminary data.</text>
</comment>
<keyword evidence="4 8" id="KW-0238">DNA-binding</keyword>
<keyword evidence="3 8" id="KW-0805">Transcription regulation</keyword>
<dbReference type="InterPro" id="IPR018151">
    <property type="entry name" value="TF_GreA/GreB_CS"/>
</dbReference>